<protein>
    <submittedName>
        <fullName evidence="1">Uncharacterized protein</fullName>
    </submittedName>
</protein>
<name>X6MGR1_RETFI</name>
<dbReference type="EMBL" id="ASPP01021251">
    <property type="protein sequence ID" value="ETO12607.1"/>
    <property type="molecule type" value="Genomic_DNA"/>
</dbReference>
<evidence type="ECO:0000313" key="1">
    <source>
        <dbReference type="EMBL" id="ETO12607.1"/>
    </source>
</evidence>
<proteinExistence type="predicted"/>
<evidence type="ECO:0000313" key="2">
    <source>
        <dbReference type="Proteomes" id="UP000023152"/>
    </source>
</evidence>
<comment type="caution">
    <text evidence="1">The sequence shown here is derived from an EMBL/GenBank/DDBJ whole genome shotgun (WGS) entry which is preliminary data.</text>
</comment>
<gene>
    <name evidence="1" type="ORF">RFI_24768</name>
</gene>
<sequence>MYMYNVYEELRYQRSHTLNHKSVVSITQSRFQQYQIRAPGIPPFVEKHIELGDINVDWTLETHLSIDLLSYRYRQYVNELRQDISAYLKKKWQWPRKEASMSGINENNKAEFPWLFTSGRVDITLDFNQERKHNEYSSAFATKSDMQKYDNIVRLECQQLFRYTHLHSIMECLELTEHDFVRRYCYCRNDVQLLIRTILRDYSHLNALDFDKLQTKLSQIQNTPFQKIWFFKQCKIHLFASQTDRNVVQFDFLKFQHEPNHAFQFATNIRHEFDSFENNK</sequence>
<dbReference type="AlphaFoldDB" id="X6MGR1"/>
<dbReference type="Proteomes" id="UP000023152">
    <property type="component" value="Unassembled WGS sequence"/>
</dbReference>
<keyword evidence="2" id="KW-1185">Reference proteome</keyword>
<accession>X6MGR1</accession>
<reference evidence="1 2" key="1">
    <citation type="journal article" date="2013" name="Curr. Biol.">
        <title>The Genome of the Foraminiferan Reticulomyxa filosa.</title>
        <authorList>
            <person name="Glockner G."/>
            <person name="Hulsmann N."/>
            <person name="Schleicher M."/>
            <person name="Noegel A.A."/>
            <person name="Eichinger L."/>
            <person name="Gallinger C."/>
            <person name="Pawlowski J."/>
            <person name="Sierra R."/>
            <person name="Euteneuer U."/>
            <person name="Pillet L."/>
            <person name="Moustafa A."/>
            <person name="Platzer M."/>
            <person name="Groth M."/>
            <person name="Szafranski K."/>
            <person name="Schliwa M."/>
        </authorList>
    </citation>
    <scope>NUCLEOTIDE SEQUENCE [LARGE SCALE GENOMIC DNA]</scope>
</reference>
<organism evidence="1 2">
    <name type="scientific">Reticulomyxa filosa</name>
    <dbReference type="NCBI Taxonomy" id="46433"/>
    <lineage>
        <taxon>Eukaryota</taxon>
        <taxon>Sar</taxon>
        <taxon>Rhizaria</taxon>
        <taxon>Retaria</taxon>
        <taxon>Foraminifera</taxon>
        <taxon>Monothalamids</taxon>
        <taxon>Reticulomyxidae</taxon>
        <taxon>Reticulomyxa</taxon>
    </lineage>
</organism>